<reference evidence="1 2" key="1">
    <citation type="journal article" date="2012" name="ISME J.">
        <title>Nitrification expanded: discovery, physiology and genomics of a nitrite-oxidizing bacterium from the phylum Chloroflexi.</title>
        <authorList>
            <person name="Sorokin D.Y."/>
            <person name="Lucker S."/>
            <person name="Vejmelkova D."/>
            <person name="Kostrikina N.A."/>
            <person name="Kleerebezem R."/>
            <person name="Rijpstra W.I."/>
            <person name="Damste J.S."/>
            <person name="Le Paslier D."/>
            <person name="Muyzer G."/>
            <person name="Wagner M."/>
            <person name="van Loosdrecht M.C."/>
            <person name="Daims H."/>
        </authorList>
    </citation>
    <scope>NUCLEOTIDE SEQUENCE [LARGE SCALE GENOMIC DNA]</scope>
    <source>
        <strain evidence="2">none</strain>
    </source>
</reference>
<comment type="caution">
    <text evidence="1">The sequence shown here is derived from an EMBL/GenBank/DDBJ whole genome shotgun (WGS) entry which is preliminary data.</text>
</comment>
<proteinExistence type="predicted"/>
<sequence>MSEPPFPGTIYPTLEDVLIIYAWVVEVDADVALDCVRDWALLESALLRPEQAAHYAGADLVNQAAHSCGAWSGTIRSRMGTNASPMP</sequence>
<dbReference type="EMBL" id="CAGS01000201">
    <property type="protein sequence ID" value="CCF83884.1"/>
    <property type="molecule type" value="Genomic_DNA"/>
</dbReference>
<evidence type="ECO:0000313" key="1">
    <source>
        <dbReference type="EMBL" id="CCF83884.1"/>
    </source>
</evidence>
<organism evidence="1 2">
    <name type="scientific">Nitrolancea hollandica Lb</name>
    <dbReference type="NCBI Taxonomy" id="1129897"/>
    <lineage>
        <taxon>Bacteria</taxon>
        <taxon>Pseudomonadati</taxon>
        <taxon>Thermomicrobiota</taxon>
        <taxon>Thermomicrobia</taxon>
        <taxon>Sphaerobacterales</taxon>
        <taxon>Sphaerobacterineae</taxon>
        <taxon>Sphaerobacteraceae</taxon>
        <taxon>Nitrolancea</taxon>
    </lineage>
</organism>
<accession>I4EGS2</accession>
<gene>
    <name evidence="1" type="ORF">NITHO_280027</name>
</gene>
<name>I4EGS2_9BACT</name>
<dbReference type="Proteomes" id="UP000004221">
    <property type="component" value="Unassembled WGS sequence"/>
</dbReference>
<protein>
    <submittedName>
        <fullName evidence="1">Uncharacterized protein</fullName>
    </submittedName>
</protein>
<evidence type="ECO:0000313" key="2">
    <source>
        <dbReference type="Proteomes" id="UP000004221"/>
    </source>
</evidence>
<dbReference type="AlphaFoldDB" id="I4EGS2"/>
<keyword evidence="2" id="KW-1185">Reference proteome</keyword>